<evidence type="ECO:0000313" key="1">
    <source>
        <dbReference type="EMBL" id="HDP15485.1"/>
    </source>
</evidence>
<protein>
    <submittedName>
        <fullName evidence="1">Uncharacterized protein</fullName>
    </submittedName>
</protein>
<proteinExistence type="predicted"/>
<gene>
    <name evidence="1" type="ORF">ENN26_06925</name>
</gene>
<dbReference type="AlphaFoldDB" id="A0A7C1GC24"/>
<accession>A0A7C1GC24</accession>
<sequence length="218" mass="25341">MYVEIKCGYYKSLKDRKDQLIKYLQSGPLLIIWIFKGEESQIKDLISELEKSALNPVDYISLPYEFIRPANYLDDPVKFLKDLGINDDIEMKIQSSLESIEVSPMGARRKESPVVEDISEKSKKIAIMLVNKLKPTERYGKQIQVGRVRKLFVEETQKLGISIDERKADEIAENILLELSEEGFFSRDKPKFKIIFIISLMHGKRGGRKDKSYFYNYS</sequence>
<comment type="caution">
    <text evidence="1">The sequence shown here is derived from an EMBL/GenBank/DDBJ whole genome shotgun (WGS) entry which is preliminary data.</text>
</comment>
<reference evidence="1" key="1">
    <citation type="journal article" date="2020" name="mSystems">
        <title>Genome- and Community-Level Interaction Insights into Carbon Utilization and Element Cycling Functions of Hydrothermarchaeota in Hydrothermal Sediment.</title>
        <authorList>
            <person name="Zhou Z."/>
            <person name="Liu Y."/>
            <person name="Xu W."/>
            <person name="Pan J."/>
            <person name="Luo Z.H."/>
            <person name="Li M."/>
        </authorList>
    </citation>
    <scope>NUCLEOTIDE SEQUENCE [LARGE SCALE GENOMIC DNA]</scope>
    <source>
        <strain evidence="1">SpSt-116</strain>
    </source>
</reference>
<dbReference type="EMBL" id="DSAY01000123">
    <property type="protein sequence ID" value="HDP15485.1"/>
    <property type="molecule type" value="Genomic_DNA"/>
</dbReference>
<organism evidence="1">
    <name type="scientific">Thermofilum adornatum</name>
    <dbReference type="NCBI Taxonomy" id="1365176"/>
    <lineage>
        <taxon>Archaea</taxon>
        <taxon>Thermoproteota</taxon>
        <taxon>Thermoprotei</taxon>
        <taxon>Thermofilales</taxon>
        <taxon>Thermofilaceae</taxon>
        <taxon>Thermofilum</taxon>
    </lineage>
</organism>
<name>A0A7C1GC24_9CREN</name>